<keyword evidence="6 10" id="KW-0675">Receptor</keyword>
<dbReference type="InterPro" id="IPR026234">
    <property type="entry name" value="MRGPCRFAMILY"/>
</dbReference>
<organism evidence="10 11">
    <name type="scientific">Tyto alba</name>
    <name type="common">Barn owl</name>
    <dbReference type="NCBI Taxonomy" id="56313"/>
    <lineage>
        <taxon>Eukaryota</taxon>
        <taxon>Metazoa</taxon>
        <taxon>Chordata</taxon>
        <taxon>Craniata</taxon>
        <taxon>Vertebrata</taxon>
        <taxon>Euteleostomi</taxon>
        <taxon>Archelosauria</taxon>
        <taxon>Archosauria</taxon>
        <taxon>Dinosauria</taxon>
        <taxon>Saurischia</taxon>
        <taxon>Theropoda</taxon>
        <taxon>Coelurosauria</taxon>
        <taxon>Aves</taxon>
        <taxon>Neognathae</taxon>
        <taxon>Neoaves</taxon>
        <taxon>Telluraves</taxon>
        <taxon>Strigiformes</taxon>
        <taxon>Tytonidae</taxon>
        <taxon>Tyto</taxon>
    </lineage>
</organism>
<gene>
    <name evidence="10" type="ORF">N341_12234</name>
</gene>
<dbReference type="GO" id="GO:0004930">
    <property type="term" value="F:G protein-coupled receptor activity"/>
    <property type="evidence" value="ECO:0007669"/>
    <property type="project" value="UniProtKB-KW"/>
</dbReference>
<protein>
    <submittedName>
        <fullName evidence="10">Mas-related G-protein coupled receptor member H</fullName>
    </submittedName>
</protein>
<comment type="subcellular location">
    <subcellularLocation>
        <location evidence="1">Membrane</location>
        <topology evidence="1">Multi-pass membrane protein</topology>
    </subcellularLocation>
</comment>
<evidence type="ECO:0000256" key="6">
    <source>
        <dbReference type="ARBA" id="ARBA00023170"/>
    </source>
</evidence>
<proteinExistence type="predicted"/>
<reference evidence="10 11" key="1">
    <citation type="submission" date="2014-04" db="EMBL/GenBank/DDBJ databases">
        <title>Genome evolution of avian class.</title>
        <authorList>
            <person name="Zhang G."/>
            <person name="Li C."/>
        </authorList>
    </citation>
    <scope>NUCLEOTIDE SEQUENCE [LARGE SCALE GENOMIC DNA]</scope>
    <source>
        <strain evidence="10">BGI_N341</strain>
    </source>
</reference>
<feature type="non-terminal residue" evidence="10">
    <location>
        <position position="1"/>
    </location>
</feature>
<dbReference type="PANTHER" id="PTHR11334">
    <property type="entry name" value="MAS-RELATED G-PROTEIN COUPLED RECEPTOR"/>
    <property type="match status" value="1"/>
</dbReference>
<feature type="non-terminal residue" evidence="10">
    <location>
        <position position="177"/>
    </location>
</feature>
<dbReference type="Proteomes" id="UP000054190">
    <property type="component" value="Unassembled WGS sequence"/>
</dbReference>
<feature type="transmembrane region" description="Helical" evidence="8">
    <location>
        <begin position="26"/>
        <end position="53"/>
    </location>
</feature>
<evidence type="ECO:0000313" key="10">
    <source>
        <dbReference type="EMBL" id="KFV47316.1"/>
    </source>
</evidence>
<dbReference type="Gene3D" id="1.20.1070.10">
    <property type="entry name" value="Rhodopsin 7-helix transmembrane proteins"/>
    <property type="match status" value="1"/>
</dbReference>
<keyword evidence="7" id="KW-0807">Transducer</keyword>
<accession>A0A093EZ86</accession>
<evidence type="ECO:0000256" key="1">
    <source>
        <dbReference type="ARBA" id="ARBA00004141"/>
    </source>
</evidence>
<evidence type="ECO:0000256" key="8">
    <source>
        <dbReference type="SAM" id="Phobius"/>
    </source>
</evidence>
<dbReference type="PANTHER" id="PTHR11334:SF69">
    <property type="entry name" value="G-PROTEIN COUPLED RECEPTORS FAMILY 1 PROFILE DOMAIN-CONTAINING PROTEIN"/>
    <property type="match status" value="1"/>
</dbReference>
<dbReference type="AlphaFoldDB" id="A0A093EZ86"/>
<name>A0A093EZ86_TYTAL</name>
<keyword evidence="11" id="KW-1185">Reference proteome</keyword>
<evidence type="ECO:0000259" key="9">
    <source>
        <dbReference type="PROSITE" id="PS50262"/>
    </source>
</evidence>
<evidence type="ECO:0000313" key="11">
    <source>
        <dbReference type="Proteomes" id="UP000054190"/>
    </source>
</evidence>
<keyword evidence="3 8" id="KW-1133">Transmembrane helix</keyword>
<dbReference type="SUPFAM" id="SSF81321">
    <property type="entry name" value="Family A G protein-coupled receptor-like"/>
    <property type="match status" value="1"/>
</dbReference>
<keyword evidence="4" id="KW-0297">G-protein coupled receptor</keyword>
<evidence type="ECO:0000256" key="3">
    <source>
        <dbReference type="ARBA" id="ARBA00022989"/>
    </source>
</evidence>
<dbReference type="EMBL" id="KK378857">
    <property type="protein sequence ID" value="KFV47316.1"/>
    <property type="molecule type" value="Genomic_DNA"/>
</dbReference>
<keyword evidence="5 8" id="KW-0472">Membrane</keyword>
<feature type="domain" description="G-protein coupled receptors family 1 profile" evidence="9">
    <location>
        <begin position="1"/>
        <end position="151"/>
    </location>
</feature>
<keyword evidence="2 8" id="KW-0812">Transmembrane</keyword>
<dbReference type="PRINTS" id="PR02108">
    <property type="entry name" value="MRGPCRFAMILY"/>
</dbReference>
<dbReference type="InterPro" id="IPR017452">
    <property type="entry name" value="GPCR_Rhodpsn_7TM"/>
</dbReference>
<evidence type="ECO:0000256" key="5">
    <source>
        <dbReference type="ARBA" id="ARBA00023136"/>
    </source>
</evidence>
<dbReference type="PROSITE" id="PS50262">
    <property type="entry name" value="G_PROTEIN_RECEP_F1_2"/>
    <property type="match status" value="1"/>
</dbReference>
<evidence type="ECO:0000256" key="2">
    <source>
        <dbReference type="ARBA" id="ARBA00022692"/>
    </source>
</evidence>
<evidence type="ECO:0000256" key="4">
    <source>
        <dbReference type="ARBA" id="ARBA00023040"/>
    </source>
</evidence>
<dbReference type="GO" id="GO:0005886">
    <property type="term" value="C:plasma membrane"/>
    <property type="evidence" value="ECO:0007669"/>
    <property type="project" value="TreeGrafter"/>
</dbReference>
<sequence>LLTAISMERCMSVLFPIWYRCHRPKYLSGVVSGVLWALSGFFVSSMYLSLIFAESYETIFAGVAIAFSMILSSMMLVSNLSLFIKLQCGSQRRHPGKIYVVVLLSVVFFFALGIPFSVEVFLNLPSSHNLFPENTTFLLALLNCSINPVIYFLVGSCRQCRFQGSMKAAFHRVFEEK</sequence>
<evidence type="ECO:0000256" key="7">
    <source>
        <dbReference type="ARBA" id="ARBA00023224"/>
    </source>
</evidence>
<feature type="transmembrane region" description="Helical" evidence="8">
    <location>
        <begin position="137"/>
        <end position="157"/>
    </location>
</feature>
<feature type="transmembrane region" description="Helical" evidence="8">
    <location>
        <begin position="98"/>
        <end position="117"/>
    </location>
</feature>
<feature type="transmembrane region" description="Helical" evidence="8">
    <location>
        <begin position="59"/>
        <end position="86"/>
    </location>
</feature>